<evidence type="ECO:0000313" key="3">
    <source>
        <dbReference type="Proteomes" id="UP001302812"/>
    </source>
</evidence>
<reference evidence="2" key="2">
    <citation type="submission" date="2023-05" db="EMBL/GenBank/DDBJ databases">
        <authorList>
            <consortium name="Lawrence Berkeley National Laboratory"/>
            <person name="Steindorff A."/>
            <person name="Hensen N."/>
            <person name="Bonometti L."/>
            <person name="Westerberg I."/>
            <person name="Brannstrom I.O."/>
            <person name="Guillou S."/>
            <person name="Cros-Aarteil S."/>
            <person name="Calhoun S."/>
            <person name="Haridas S."/>
            <person name="Kuo A."/>
            <person name="Mondo S."/>
            <person name="Pangilinan J."/>
            <person name="Riley R."/>
            <person name="Labutti K."/>
            <person name="Andreopoulos B."/>
            <person name="Lipzen A."/>
            <person name="Chen C."/>
            <person name="Yanf M."/>
            <person name="Daum C."/>
            <person name="Ng V."/>
            <person name="Clum A."/>
            <person name="Ohm R."/>
            <person name="Martin F."/>
            <person name="Silar P."/>
            <person name="Natvig D."/>
            <person name="Lalanne C."/>
            <person name="Gautier V."/>
            <person name="Ament-Velasquez S.L."/>
            <person name="Kruys A."/>
            <person name="Hutchinson M.I."/>
            <person name="Powell A.J."/>
            <person name="Barry K."/>
            <person name="Miller A.N."/>
            <person name="Grigoriev I.V."/>
            <person name="Debuchy R."/>
            <person name="Gladieux P."/>
            <person name="Thoren M.H."/>
            <person name="Johannesson H."/>
        </authorList>
    </citation>
    <scope>NUCLEOTIDE SEQUENCE</scope>
    <source>
        <strain evidence="2">CBS 508.74</strain>
    </source>
</reference>
<name>A0AAN6YV77_9PEZI</name>
<keyword evidence="3" id="KW-1185">Reference proteome</keyword>
<feature type="region of interest" description="Disordered" evidence="1">
    <location>
        <begin position="130"/>
        <end position="209"/>
    </location>
</feature>
<organism evidence="2 3">
    <name type="scientific">Canariomyces notabilis</name>
    <dbReference type="NCBI Taxonomy" id="2074819"/>
    <lineage>
        <taxon>Eukaryota</taxon>
        <taxon>Fungi</taxon>
        <taxon>Dikarya</taxon>
        <taxon>Ascomycota</taxon>
        <taxon>Pezizomycotina</taxon>
        <taxon>Sordariomycetes</taxon>
        <taxon>Sordariomycetidae</taxon>
        <taxon>Sordariales</taxon>
        <taxon>Chaetomiaceae</taxon>
        <taxon>Canariomyces</taxon>
    </lineage>
</organism>
<feature type="region of interest" description="Disordered" evidence="1">
    <location>
        <begin position="35"/>
        <end position="75"/>
    </location>
</feature>
<reference evidence="2" key="1">
    <citation type="journal article" date="2023" name="Mol. Phylogenet. Evol.">
        <title>Genome-scale phylogeny and comparative genomics of the fungal order Sordariales.</title>
        <authorList>
            <person name="Hensen N."/>
            <person name="Bonometti L."/>
            <person name="Westerberg I."/>
            <person name="Brannstrom I.O."/>
            <person name="Guillou S."/>
            <person name="Cros-Aarteil S."/>
            <person name="Calhoun S."/>
            <person name="Haridas S."/>
            <person name="Kuo A."/>
            <person name="Mondo S."/>
            <person name="Pangilinan J."/>
            <person name="Riley R."/>
            <person name="LaButti K."/>
            <person name="Andreopoulos B."/>
            <person name="Lipzen A."/>
            <person name="Chen C."/>
            <person name="Yan M."/>
            <person name="Daum C."/>
            <person name="Ng V."/>
            <person name="Clum A."/>
            <person name="Steindorff A."/>
            <person name="Ohm R.A."/>
            <person name="Martin F."/>
            <person name="Silar P."/>
            <person name="Natvig D.O."/>
            <person name="Lalanne C."/>
            <person name="Gautier V."/>
            <person name="Ament-Velasquez S.L."/>
            <person name="Kruys A."/>
            <person name="Hutchinson M.I."/>
            <person name="Powell A.J."/>
            <person name="Barry K."/>
            <person name="Miller A.N."/>
            <person name="Grigoriev I.V."/>
            <person name="Debuchy R."/>
            <person name="Gladieux P."/>
            <person name="Hiltunen Thoren M."/>
            <person name="Johannesson H."/>
        </authorList>
    </citation>
    <scope>NUCLEOTIDE SEQUENCE</scope>
    <source>
        <strain evidence="2">CBS 508.74</strain>
    </source>
</reference>
<gene>
    <name evidence="2" type="ORF">N656DRAFT_795698</name>
</gene>
<feature type="region of interest" description="Disordered" evidence="1">
    <location>
        <begin position="1"/>
        <end position="20"/>
    </location>
</feature>
<proteinExistence type="predicted"/>
<feature type="compositionally biased region" description="Basic and acidic residues" evidence="1">
    <location>
        <begin position="39"/>
        <end position="53"/>
    </location>
</feature>
<feature type="compositionally biased region" description="Polar residues" evidence="1">
    <location>
        <begin position="133"/>
        <end position="164"/>
    </location>
</feature>
<dbReference type="RefSeq" id="XP_064672567.1">
    <property type="nucleotide sequence ID" value="XM_064817447.1"/>
</dbReference>
<evidence type="ECO:0000256" key="1">
    <source>
        <dbReference type="SAM" id="MobiDB-lite"/>
    </source>
</evidence>
<dbReference type="AlphaFoldDB" id="A0AAN6YV77"/>
<feature type="compositionally biased region" description="Polar residues" evidence="1">
    <location>
        <begin position="194"/>
        <end position="207"/>
    </location>
</feature>
<evidence type="ECO:0000313" key="2">
    <source>
        <dbReference type="EMBL" id="KAK4114997.1"/>
    </source>
</evidence>
<accession>A0AAN6YV77</accession>
<sequence>MSQCQLLDEQEVTKTSSPHPSILSILRRKTSKLFHKSTNNRESETVKRVEPLRNKPKWHRSGRSQSSNHDSDTPMLETVQSVEKNGLYSNELGSIVNEPAASDVSSFQSLTRRLRPRARRSMMRALMMIPHNPSENLSNGDSPVPSTLVEPSTSPKSPLDTESQACHPVTPPPSSPSSSVVKQFTGGGDEEEQQQPARTSTDSSRACSSGCLCPQSSPIDLLVPCVSDLVLESACSGGEFLPGVPAGESGRSCVEDKEEGTVPAAETEDDMSTSQQRDSHEGHLELSNGQTAELLMPSETKELLPAFRPLFLEPVEETAEDSMLTLLRGFSGEDTKQGVGACQG</sequence>
<dbReference type="EMBL" id="MU853335">
    <property type="protein sequence ID" value="KAK4114997.1"/>
    <property type="molecule type" value="Genomic_DNA"/>
</dbReference>
<dbReference type="GeneID" id="89941572"/>
<feature type="region of interest" description="Disordered" evidence="1">
    <location>
        <begin position="242"/>
        <end position="293"/>
    </location>
</feature>
<comment type="caution">
    <text evidence="2">The sequence shown here is derived from an EMBL/GenBank/DDBJ whole genome shotgun (WGS) entry which is preliminary data.</text>
</comment>
<dbReference type="Proteomes" id="UP001302812">
    <property type="component" value="Unassembled WGS sequence"/>
</dbReference>
<protein>
    <submittedName>
        <fullName evidence="2">Uncharacterized protein</fullName>
    </submittedName>
</protein>